<name>A0AAW0UPD1_SCYPA</name>
<accession>A0AAW0UPD1</accession>
<comment type="caution">
    <text evidence="1">The sequence shown here is derived from an EMBL/GenBank/DDBJ whole genome shotgun (WGS) entry which is preliminary data.</text>
</comment>
<organism evidence="1 2">
    <name type="scientific">Scylla paramamosain</name>
    <name type="common">Mud crab</name>
    <dbReference type="NCBI Taxonomy" id="85552"/>
    <lineage>
        <taxon>Eukaryota</taxon>
        <taxon>Metazoa</taxon>
        <taxon>Ecdysozoa</taxon>
        <taxon>Arthropoda</taxon>
        <taxon>Crustacea</taxon>
        <taxon>Multicrustacea</taxon>
        <taxon>Malacostraca</taxon>
        <taxon>Eumalacostraca</taxon>
        <taxon>Eucarida</taxon>
        <taxon>Decapoda</taxon>
        <taxon>Pleocyemata</taxon>
        <taxon>Brachyura</taxon>
        <taxon>Eubrachyura</taxon>
        <taxon>Portunoidea</taxon>
        <taxon>Portunidae</taxon>
        <taxon>Portuninae</taxon>
        <taxon>Scylla</taxon>
    </lineage>
</organism>
<dbReference type="EMBL" id="JARAKH010000008">
    <property type="protein sequence ID" value="KAK8401716.1"/>
    <property type="molecule type" value="Genomic_DNA"/>
</dbReference>
<dbReference type="Proteomes" id="UP001487740">
    <property type="component" value="Unassembled WGS sequence"/>
</dbReference>
<evidence type="ECO:0000313" key="1">
    <source>
        <dbReference type="EMBL" id="KAK8401716.1"/>
    </source>
</evidence>
<proteinExistence type="predicted"/>
<protein>
    <submittedName>
        <fullName evidence="1">Uncharacterized protein</fullName>
    </submittedName>
</protein>
<sequence length="88" mass="9775">MWDKKVGSCVAQRGNTAAEIQTCAVRVDASKTHVLHKCQAFLSGVKLDEKEGVTMGHIQPLRVRRPSPPCTPPLVQTLAGHLKRTWRF</sequence>
<reference evidence="1 2" key="1">
    <citation type="submission" date="2023-03" db="EMBL/GenBank/DDBJ databases">
        <title>High-quality genome of Scylla paramamosain provides insights in environmental adaptation.</title>
        <authorList>
            <person name="Zhang L."/>
        </authorList>
    </citation>
    <scope>NUCLEOTIDE SEQUENCE [LARGE SCALE GENOMIC DNA]</scope>
    <source>
        <strain evidence="1">LZ_2023a</strain>
        <tissue evidence="1">Muscle</tissue>
    </source>
</reference>
<keyword evidence="2" id="KW-1185">Reference proteome</keyword>
<gene>
    <name evidence="1" type="ORF">O3P69_001085</name>
</gene>
<dbReference type="AlphaFoldDB" id="A0AAW0UPD1"/>
<evidence type="ECO:0000313" key="2">
    <source>
        <dbReference type="Proteomes" id="UP001487740"/>
    </source>
</evidence>